<dbReference type="EMBL" id="KV487497">
    <property type="protein sequence ID" value="OCT55490.1"/>
    <property type="molecule type" value="Genomic_DNA"/>
</dbReference>
<dbReference type="InterPro" id="IPR036188">
    <property type="entry name" value="FAD/NAD-bd_sf"/>
</dbReference>
<reference evidence="5" key="1">
    <citation type="submission" date="2016-05" db="EMBL/GenBank/DDBJ databases">
        <title>WGS assembly of Xenopus laevis.</title>
        <authorList>
            <person name="Session A."/>
            <person name="Uno Y."/>
            <person name="Kwon T."/>
            <person name="Chapman J."/>
            <person name="Toyoda A."/>
            <person name="Takahashi S."/>
            <person name="Fukui A."/>
            <person name="Hikosaka A."/>
            <person name="Putnam N."/>
            <person name="Stites J."/>
            <person name="Van Heeringen S."/>
            <person name="Quigley I."/>
            <person name="Heinz S."/>
            <person name="Hellsten U."/>
            <person name="Lyons J."/>
            <person name="Suzuki A."/>
            <person name="Kondo M."/>
            <person name="Ogino H."/>
            <person name="Ochi H."/>
            <person name="Bogdanovic O."/>
            <person name="Lister R."/>
            <person name="Georgiou G."/>
            <person name="Paranjpe S."/>
            <person name="Van Kruijsbergen I."/>
            <person name="Mozaffari S."/>
            <person name="Shu S."/>
            <person name="Schmutz J."/>
            <person name="Jenkins J."/>
            <person name="Grimwood J."/>
            <person name="Carlson J."/>
            <person name="Mitros T."/>
            <person name="Simakov O."/>
            <person name="Heald R."/>
            <person name="Miller K."/>
            <person name="Haudenschild C."/>
            <person name="Kuroki Y."/>
            <person name="Tanaka T."/>
            <person name="Michiue T."/>
            <person name="Watanabe M."/>
            <person name="Kinoshita T."/>
            <person name="Ohta Y."/>
            <person name="Mawaribuchi S."/>
            <person name="Suzuki Y."/>
            <person name="Haramoto Y."/>
            <person name="Yamamoto T."/>
            <person name="Takagi C."/>
            <person name="Kitzman J."/>
            <person name="Shendure J."/>
            <person name="Nakayama T."/>
            <person name="Izutsu Y."/>
            <person name="Robert J."/>
            <person name="Dichmann D."/>
            <person name="Flajnik M."/>
            <person name="Houston D."/>
            <person name="Marcotte E."/>
            <person name="Wallingford J."/>
            <person name="Ito Y."/>
            <person name="Asashima M."/>
            <person name="Ueno N."/>
            <person name="Matsuda Y."/>
            <person name="Jan Veenstra G."/>
            <person name="Fujiyama A."/>
            <person name="Harland R."/>
            <person name="Taira M."/>
            <person name="Rokhsar D.S."/>
        </authorList>
    </citation>
    <scope>NUCLEOTIDE SEQUENCE</scope>
    <source>
        <strain evidence="5">J</strain>
        <tissue evidence="5">Blood</tissue>
    </source>
</reference>
<dbReference type="SUPFAM" id="SSF51905">
    <property type="entry name" value="FAD/NAD(P)-binding domain"/>
    <property type="match status" value="1"/>
</dbReference>
<evidence type="ECO:0000259" key="4">
    <source>
        <dbReference type="Pfam" id="PF01134"/>
    </source>
</evidence>
<dbReference type="GO" id="GO:0005829">
    <property type="term" value="C:cytosol"/>
    <property type="evidence" value="ECO:0007669"/>
    <property type="project" value="TreeGrafter"/>
</dbReference>
<dbReference type="AlphaFoldDB" id="A0A974GYG0"/>
<dbReference type="GO" id="GO:0002098">
    <property type="term" value="P:tRNA wobble uridine modification"/>
    <property type="evidence" value="ECO:0007669"/>
    <property type="project" value="TreeGrafter"/>
</dbReference>
<proteinExistence type="predicted"/>
<keyword evidence="2" id="KW-0285">Flavoprotein</keyword>
<evidence type="ECO:0000256" key="2">
    <source>
        <dbReference type="ARBA" id="ARBA00022630"/>
    </source>
</evidence>
<protein>
    <recommendedName>
        <fullName evidence="4">MnmG N-terminal domain-containing protein</fullName>
    </recommendedName>
</protein>
<gene>
    <name evidence="5" type="ORF">XELAEV_18001875mg</name>
</gene>
<evidence type="ECO:0000256" key="3">
    <source>
        <dbReference type="ARBA" id="ARBA00022827"/>
    </source>
</evidence>
<evidence type="ECO:0000313" key="5">
    <source>
        <dbReference type="EMBL" id="OCT55490.1"/>
    </source>
</evidence>
<dbReference type="GO" id="GO:0030488">
    <property type="term" value="P:tRNA methylation"/>
    <property type="evidence" value="ECO:0007669"/>
    <property type="project" value="TreeGrafter"/>
</dbReference>
<dbReference type="InterPro" id="IPR040131">
    <property type="entry name" value="MnmG_N"/>
</dbReference>
<keyword evidence="3" id="KW-0274">FAD</keyword>
<dbReference type="InterPro" id="IPR002218">
    <property type="entry name" value="MnmG-rel"/>
</dbReference>
<dbReference type="Pfam" id="PF01134">
    <property type="entry name" value="GIDA"/>
    <property type="match status" value="1"/>
</dbReference>
<sequence>MEASVEDLILETPDPSLPGKCQVKGVILGDGRPVLASSVILTNGTFLRGTMRIGMEERPAGRWGEEPAVGLAQTLDNLGFTVGRLKTGTPPRIAKDSVNFDVVERHEADNPPVPFSFMSDKVWIQVQ</sequence>
<comment type="cofactor">
    <cofactor evidence="1">
        <name>FAD</name>
        <dbReference type="ChEBI" id="CHEBI:57692"/>
    </cofactor>
</comment>
<dbReference type="PANTHER" id="PTHR11806">
    <property type="entry name" value="GLUCOSE INHIBITED DIVISION PROTEIN A"/>
    <property type="match status" value="1"/>
</dbReference>
<accession>A0A974GYG0</accession>
<dbReference type="PANTHER" id="PTHR11806:SF0">
    <property type="entry name" value="PROTEIN MTO1 HOMOLOG, MITOCHONDRIAL"/>
    <property type="match status" value="1"/>
</dbReference>
<feature type="domain" description="MnmG N-terminal" evidence="4">
    <location>
        <begin position="2"/>
        <end position="122"/>
    </location>
</feature>
<dbReference type="GO" id="GO:0050660">
    <property type="term" value="F:flavin adenine dinucleotide binding"/>
    <property type="evidence" value="ECO:0007669"/>
    <property type="project" value="InterPro"/>
</dbReference>
<name>A0A974GYG0_XENLA</name>
<organism evidence="5">
    <name type="scientific">Xenopus laevis</name>
    <name type="common">African clawed frog</name>
    <dbReference type="NCBI Taxonomy" id="8355"/>
    <lineage>
        <taxon>Eukaryota</taxon>
        <taxon>Metazoa</taxon>
        <taxon>Chordata</taxon>
        <taxon>Craniata</taxon>
        <taxon>Vertebrata</taxon>
        <taxon>Euteleostomi</taxon>
        <taxon>Amphibia</taxon>
        <taxon>Batrachia</taxon>
        <taxon>Anura</taxon>
        <taxon>Pipoidea</taxon>
        <taxon>Pipidae</taxon>
        <taxon>Xenopodinae</taxon>
        <taxon>Xenopus</taxon>
        <taxon>Xenopus</taxon>
    </lineage>
</organism>
<evidence type="ECO:0000256" key="1">
    <source>
        <dbReference type="ARBA" id="ARBA00001974"/>
    </source>
</evidence>
<dbReference type="Gene3D" id="3.50.50.60">
    <property type="entry name" value="FAD/NAD(P)-binding domain"/>
    <property type="match status" value="1"/>
</dbReference>
<dbReference type="Proteomes" id="UP000694892">
    <property type="component" value="Unassembled WGS sequence"/>
</dbReference>